<feature type="transmembrane region" description="Helical" evidence="1">
    <location>
        <begin position="164"/>
        <end position="182"/>
    </location>
</feature>
<protein>
    <submittedName>
        <fullName evidence="3">Putative tricarboxylic transport membrane protein</fullName>
    </submittedName>
</protein>
<feature type="domain" description="DUF112" evidence="2">
    <location>
        <begin position="18"/>
        <end position="435"/>
    </location>
</feature>
<feature type="transmembrane region" description="Helical" evidence="1">
    <location>
        <begin position="385"/>
        <end position="402"/>
    </location>
</feature>
<name>A0A1X7FP56_9HYPH</name>
<feature type="transmembrane region" description="Helical" evidence="1">
    <location>
        <begin position="45"/>
        <end position="67"/>
    </location>
</feature>
<dbReference type="PANTHER" id="PTHR35342:SF5">
    <property type="entry name" value="TRICARBOXYLIC TRANSPORT PROTEIN"/>
    <property type="match status" value="1"/>
</dbReference>
<evidence type="ECO:0000259" key="2">
    <source>
        <dbReference type="Pfam" id="PF01970"/>
    </source>
</evidence>
<reference evidence="4" key="1">
    <citation type="submission" date="2017-04" db="EMBL/GenBank/DDBJ databases">
        <authorList>
            <person name="Varghese N."/>
            <person name="Submissions S."/>
        </authorList>
    </citation>
    <scope>NUCLEOTIDE SEQUENCE [LARGE SCALE GENOMIC DNA]</scope>
    <source>
        <strain evidence="4">B4P</strain>
    </source>
</reference>
<proteinExistence type="predicted"/>
<organism evidence="3 4">
    <name type="scientific">Xaviernesmea oryzae</name>
    <dbReference type="NCBI Taxonomy" id="464029"/>
    <lineage>
        <taxon>Bacteria</taxon>
        <taxon>Pseudomonadati</taxon>
        <taxon>Pseudomonadota</taxon>
        <taxon>Alphaproteobacteria</taxon>
        <taxon>Hyphomicrobiales</taxon>
        <taxon>Rhizobiaceae</taxon>
        <taxon>Rhizobium/Agrobacterium group</taxon>
        <taxon>Xaviernesmea</taxon>
    </lineage>
</organism>
<accession>A0A1X7FP56</accession>
<dbReference type="OrthoDB" id="9806425at2"/>
<gene>
    <name evidence="3" type="ORF">SAMN02982989_0130</name>
</gene>
<dbReference type="Pfam" id="PF01970">
    <property type="entry name" value="TctA"/>
    <property type="match status" value="1"/>
</dbReference>
<keyword evidence="1" id="KW-1133">Transmembrane helix</keyword>
<dbReference type="EMBL" id="FXAF01000007">
    <property type="protein sequence ID" value="SMF56065.1"/>
    <property type="molecule type" value="Genomic_DNA"/>
</dbReference>
<evidence type="ECO:0000313" key="4">
    <source>
        <dbReference type="Proteomes" id="UP000192903"/>
    </source>
</evidence>
<evidence type="ECO:0000313" key="3">
    <source>
        <dbReference type="EMBL" id="SMF56065.1"/>
    </source>
</evidence>
<keyword evidence="4" id="KW-1185">Reference proteome</keyword>
<keyword evidence="1" id="KW-0472">Membrane</keyword>
<feature type="transmembrane region" description="Helical" evidence="1">
    <location>
        <begin position="202"/>
        <end position="219"/>
    </location>
</feature>
<dbReference type="InterPro" id="IPR002823">
    <property type="entry name" value="DUF112_TM"/>
</dbReference>
<dbReference type="RefSeq" id="WP_085423502.1">
    <property type="nucleotide sequence ID" value="NZ_FXAF01000007.1"/>
</dbReference>
<evidence type="ECO:0000256" key="1">
    <source>
        <dbReference type="SAM" id="Phobius"/>
    </source>
</evidence>
<feature type="transmembrane region" description="Helical" evidence="1">
    <location>
        <begin position="459"/>
        <end position="483"/>
    </location>
</feature>
<dbReference type="AlphaFoldDB" id="A0A1X7FP56"/>
<feature type="transmembrane region" description="Helical" evidence="1">
    <location>
        <begin position="312"/>
        <end position="331"/>
    </location>
</feature>
<keyword evidence="1" id="KW-0812">Transmembrane</keyword>
<feature type="transmembrane region" description="Helical" evidence="1">
    <location>
        <begin position="351"/>
        <end position="373"/>
    </location>
</feature>
<dbReference type="Proteomes" id="UP000192903">
    <property type="component" value="Unassembled WGS sequence"/>
</dbReference>
<dbReference type="PANTHER" id="PTHR35342">
    <property type="entry name" value="TRICARBOXYLIC TRANSPORT PROTEIN"/>
    <property type="match status" value="1"/>
</dbReference>
<feature type="transmembrane region" description="Helical" evidence="1">
    <location>
        <begin position="20"/>
        <end position="38"/>
    </location>
</feature>
<feature type="transmembrane region" description="Helical" evidence="1">
    <location>
        <begin position="105"/>
        <end position="130"/>
    </location>
</feature>
<sequence length="501" mass="52436">MFEALGTGLLHAAEPQNLLWALWGCILGNLVGVLPGLGSAGAIAILVPITAVLPPVPGLIMLCAIFYGSNYGGTISTVLLNIPGEASSAITAMDGHPMAMEGRAGAALSVAAIGSFIGGVCGTLALAFGAPVLAQIGLLMGPVERFAMMIFALALITGLLGDRMVIGLVMAALGLLVGTIGIDPTLGIPRFTFGSVDLLDGVNFVAAVMGLFGISEILLNTEQRLTGKIADNVGRILPTRGELRQSWGPIWRGTGIGMLLGMIPGATSVVASFLSYSTETAVSKTPERFGKGAIEGVAGPETANNAFANSNFIPLFALGIPGTASLAILAGGMMMNGLTPGPFLFRDNPDVVWTVIASMFVGNVMLLALNVPLISVWVQLLRIRYSLLAPIIAVLTLVGSYALTENAAIVWVTIVFGVLGYFFRKLDMPIAPMVLTMIVGPGIESNLRRSLQASNGDFAVLFQSHIAVVLFLASIVLIVWSVWRTAHKHGEQRVLEMRESD</sequence>
<feature type="transmembrane region" description="Helical" evidence="1">
    <location>
        <begin position="408"/>
        <end position="423"/>
    </location>
</feature>
<feature type="transmembrane region" description="Helical" evidence="1">
    <location>
        <begin position="136"/>
        <end position="157"/>
    </location>
</feature>
<dbReference type="STRING" id="464029.SAMN02982989_0130"/>